<feature type="transmembrane region" description="Helical" evidence="1">
    <location>
        <begin position="137"/>
        <end position="166"/>
    </location>
</feature>
<dbReference type="NCBIfam" id="TIGR01906">
    <property type="entry name" value="integ_TIGR01906"/>
    <property type="match status" value="1"/>
</dbReference>
<keyword evidence="1" id="KW-0812">Transmembrane</keyword>
<dbReference type="InterPro" id="IPR010178">
    <property type="entry name" value="Lit"/>
</dbReference>
<name>R2QSV0_9ENTE</name>
<dbReference type="AlphaFoldDB" id="R2QSV0"/>
<dbReference type="STRING" id="155618.RV06_GL002167"/>
<feature type="transmembrane region" description="Helical" evidence="1">
    <location>
        <begin position="189"/>
        <end position="211"/>
    </location>
</feature>
<protein>
    <submittedName>
        <fullName evidence="2">Integral membrane protein</fullName>
    </submittedName>
</protein>
<keyword evidence="1" id="KW-0472">Membrane</keyword>
<accession>R2QSV0</accession>
<comment type="caution">
    <text evidence="2">The sequence shown here is derived from an EMBL/GenBank/DDBJ whole genome shotgun (WGS) entry which is preliminary data.</text>
</comment>
<evidence type="ECO:0000313" key="3">
    <source>
        <dbReference type="EMBL" id="EOT62663.1"/>
    </source>
</evidence>
<keyword evidence="5" id="KW-1185">Reference proteome</keyword>
<dbReference type="eggNOG" id="COG4478">
    <property type="taxonomic scope" value="Bacteria"/>
</dbReference>
<evidence type="ECO:0000256" key="1">
    <source>
        <dbReference type="SAM" id="Phobius"/>
    </source>
</evidence>
<organism evidence="2 4">
    <name type="scientific">Enterococcus haemoperoxidus ATCC BAA-382</name>
    <dbReference type="NCBI Taxonomy" id="1158608"/>
    <lineage>
        <taxon>Bacteria</taxon>
        <taxon>Bacillati</taxon>
        <taxon>Bacillota</taxon>
        <taxon>Bacilli</taxon>
        <taxon>Lactobacillales</taxon>
        <taxon>Enterococcaceae</taxon>
        <taxon>Enterococcus</taxon>
    </lineage>
</organism>
<evidence type="ECO:0000313" key="5">
    <source>
        <dbReference type="Proteomes" id="UP000014197"/>
    </source>
</evidence>
<dbReference type="Proteomes" id="UP000014197">
    <property type="component" value="Unassembled WGS sequence"/>
</dbReference>
<dbReference type="Proteomes" id="UP000013858">
    <property type="component" value="Unassembled WGS sequence"/>
</dbReference>
<gene>
    <name evidence="3" type="ORF">I583_01664</name>
    <name evidence="2" type="ORF">UAW_00749</name>
</gene>
<dbReference type="PATRIC" id="fig|1158608.3.peg.729"/>
<reference evidence="3 5" key="2">
    <citation type="submission" date="2013-03" db="EMBL/GenBank/DDBJ databases">
        <title>The Genome Sequence of Enterococcus haemoperoxidus BAA-382 (PacBio/Illumina hybrid assembly).</title>
        <authorList>
            <consortium name="The Broad Institute Genomics Platform"/>
            <consortium name="The Broad Institute Genome Sequencing Center for Infectious Disease"/>
            <person name="Earl A."/>
            <person name="Russ C."/>
            <person name="Gilmore M."/>
            <person name="Surin D."/>
            <person name="Walker B."/>
            <person name="Young S."/>
            <person name="Zeng Q."/>
            <person name="Gargeya S."/>
            <person name="Fitzgerald M."/>
            <person name="Haas B."/>
            <person name="Abouelleil A."/>
            <person name="Allen A.W."/>
            <person name="Alvarado L."/>
            <person name="Arachchi H.M."/>
            <person name="Berlin A.M."/>
            <person name="Chapman S.B."/>
            <person name="Gainer-Dewar J."/>
            <person name="Goldberg J."/>
            <person name="Griggs A."/>
            <person name="Gujja S."/>
            <person name="Hansen M."/>
            <person name="Howarth C."/>
            <person name="Imamovic A."/>
            <person name="Ireland A."/>
            <person name="Larimer J."/>
            <person name="McCowan C."/>
            <person name="Murphy C."/>
            <person name="Pearson M."/>
            <person name="Poon T.W."/>
            <person name="Priest M."/>
            <person name="Roberts A."/>
            <person name="Saif S."/>
            <person name="Shea T."/>
            <person name="Sisk P."/>
            <person name="Sykes S."/>
            <person name="Wortman J."/>
            <person name="Nusbaum C."/>
            <person name="Birren B."/>
        </authorList>
    </citation>
    <scope>NUCLEOTIDE SEQUENCE [LARGE SCALE GENOMIC DNA]</scope>
    <source>
        <strain evidence="3 5">ATCC BAA-382</strain>
    </source>
</reference>
<evidence type="ECO:0000313" key="2">
    <source>
        <dbReference type="EMBL" id="EOH99597.1"/>
    </source>
</evidence>
<dbReference type="Pfam" id="PF07314">
    <property type="entry name" value="Lit"/>
    <property type="match status" value="1"/>
</dbReference>
<keyword evidence="1" id="KW-1133">Transmembrane helix</keyword>
<reference evidence="2 4" key="1">
    <citation type="submission" date="2013-02" db="EMBL/GenBank/DDBJ databases">
        <title>The Genome Sequence of Enterococcus haemoperoxidus BAA-382.</title>
        <authorList>
            <consortium name="The Broad Institute Genome Sequencing Platform"/>
            <consortium name="The Broad Institute Genome Sequencing Center for Infectious Disease"/>
            <person name="Earl A.M."/>
            <person name="Gilmore M.S."/>
            <person name="Lebreton F."/>
            <person name="Walker B."/>
            <person name="Young S.K."/>
            <person name="Zeng Q."/>
            <person name="Gargeya S."/>
            <person name="Fitzgerald M."/>
            <person name="Haas B."/>
            <person name="Abouelleil A."/>
            <person name="Alvarado L."/>
            <person name="Arachchi H.M."/>
            <person name="Berlin A.M."/>
            <person name="Chapman S.B."/>
            <person name="Dewar J."/>
            <person name="Goldberg J."/>
            <person name="Griggs A."/>
            <person name="Gujja S."/>
            <person name="Hansen M."/>
            <person name="Howarth C."/>
            <person name="Imamovic A."/>
            <person name="Larimer J."/>
            <person name="McCowan C."/>
            <person name="Murphy C."/>
            <person name="Neiman D."/>
            <person name="Pearson M."/>
            <person name="Priest M."/>
            <person name="Roberts A."/>
            <person name="Saif S."/>
            <person name="Shea T."/>
            <person name="Sisk P."/>
            <person name="Sykes S."/>
            <person name="Wortman J."/>
            <person name="Nusbaum C."/>
            <person name="Birren B."/>
        </authorList>
    </citation>
    <scope>NUCLEOTIDE SEQUENCE [LARGE SCALE GENOMIC DNA]</scope>
    <source>
        <strain evidence="2 4">ATCC BAA-382</strain>
    </source>
</reference>
<dbReference type="EMBL" id="AJAR01000010">
    <property type="protein sequence ID" value="EOH99597.1"/>
    <property type="molecule type" value="Genomic_DNA"/>
</dbReference>
<feature type="transmembrane region" description="Helical" evidence="1">
    <location>
        <begin position="20"/>
        <end position="44"/>
    </location>
</feature>
<feature type="transmembrane region" description="Helical" evidence="1">
    <location>
        <begin position="102"/>
        <end position="125"/>
    </location>
</feature>
<sequence>MNGLFDMKEKSWIWRERAGIVCLILTIISLSITITINFRLLYVFDIDSLKILDYVDMDKPTLLKNFDQLMAYLNNPFIHTLQLPDFPSSKSGAFHFYEVKRLFLLCYSVLLVTVIPSIFFVFRLVKVKRVWRLIRPFQWGIIIPVFFGVLMAIGFDQFFVAFHGVFFNNDDWLFDPATDPIINVLPEAFFMHSFILFFVLLELFFLIGIVAGKRELKKI</sequence>
<proteinExistence type="predicted"/>
<dbReference type="EMBL" id="ASVY01000002">
    <property type="protein sequence ID" value="EOT62663.1"/>
    <property type="molecule type" value="Genomic_DNA"/>
</dbReference>
<evidence type="ECO:0000313" key="4">
    <source>
        <dbReference type="Proteomes" id="UP000013858"/>
    </source>
</evidence>